<protein>
    <submittedName>
        <fullName evidence="1">Uncharacterized protein</fullName>
    </submittedName>
</protein>
<reference evidence="1 2" key="1">
    <citation type="submission" date="2011-08" db="EMBL/GenBank/DDBJ databases">
        <authorList>
            <person name="Liu Z.J."/>
            <person name="Shi F.L."/>
            <person name="Lu J.Q."/>
            <person name="Li M."/>
            <person name="Wang Z.L."/>
        </authorList>
    </citation>
    <scope>NUCLEOTIDE SEQUENCE [LARGE SCALE GENOMIC DNA]</scope>
    <source>
        <strain evidence="1 2">USNM 41457</strain>
    </source>
</reference>
<keyword evidence="2" id="KW-1185">Reference proteome</keyword>
<gene>
    <name evidence="1" type="ORF">EDEG_03946</name>
</gene>
<evidence type="ECO:0000313" key="2">
    <source>
        <dbReference type="Proteomes" id="UP000003163"/>
    </source>
</evidence>
<dbReference type="AlphaFoldDB" id="J9DFU1"/>
<dbReference type="EMBL" id="AFBI03000153">
    <property type="protein sequence ID" value="EJW01470.1"/>
    <property type="molecule type" value="Genomic_DNA"/>
</dbReference>
<dbReference type="InParanoid" id="J9DFU1"/>
<dbReference type="Proteomes" id="UP000003163">
    <property type="component" value="Unassembled WGS sequence"/>
</dbReference>
<organism evidence="1 2">
    <name type="scientific">Edhazardia aedis (strain USNM 41457)</name>
    <name type="common">Microsporidian parasite</name>
    <dbReference type="NCBI Taxonomy" id="1003232"/>
    <lineage>
        <taxon>Eukaryota</taxon>
        <taxon>Fungi</taxon>
        <taxon>Fungi incertae sedis</taxon>
        <taxon>Microsporidia</taxon>
        <taxon>Edhazardia</taxon>
    </lineage>
</organism>
<evidence type="ECO:0000313" key="1">
    <source>
        <dbReference type="EMBL" id="EJW01470.1"/>
    </source>
</evidence>
<reference evidence="2" key="2">
    <citation type="submission" date="2015-07" db="EMBL/GenBank/DDBJ databases">
        <title>Contrasting host-pathogen interactions and genome evolution in two generalist and specialist microsporidian pathogens of mosquitoes.</title>
        <authorList>
            <consortium name="The Broad Institute Genomics Platform"/>
            <consortium name="The Broad Institute Genome Sequencing Center for Infectious Disease"/>
            <person name="Cuomo C.A."/>
            <person name="Sanscrainte N.D."/>
            <person name="Goldberg J.M."/>
            <person name="Heiman D."/>
            <person name="Young S."/>
            <person name="Zeng Q."/>
            <person name="Becnel J.J."/>
            <person name="Birren B.W."/>
        </authorList>
    </citation>
    <scope>NUCLEOTIDE SEQUENCE [LARGE SCALE GENOMIC DNA]</scope>
    <source>
        <strain evidence="2">USNM 41457</strain>
    </source>
</reference>
<comment type="caution">
    <text evidence="1">The sequence shown here is derived from an EMBL/GenBank/DDBJ whole genome shotgun (WGS) entry which is preliminary data.</text>
</comment>
<dbReference type="HOGENOM" id="CLU_169803_0_0_1"/>
<dbReference type="VEuPathDB" id="MicrosporidiaDB:EDEG_03946"/>
<sequence>MSDSRTMLSTHIKTQPDFKSRKHKFLKTTKVWLKQRHLENVLIVGNATREILKKRYAILESRDSTVIGQFGKELRQGLGRMLRRLQLSHKCDPYGVQVLLRLRTGCF</sequence>
<name>J9DFU1_EDHAE</name>
<accession>J9DFU1</accession>
<proteinExistence type="predicted"/>